<dbReference type="GO" id="GO:0006281">
    <property type="term" value="P:DNA repair"/>
    <property type="evidence" value="ECO:0007669"/>
    <property type="project" value="TreeGrafter"/>
</dbReference>
<dbReference type="HOGENOM" id="CLU_064956_1_0_9"/>
<dbReference type="InterPro" id="IPR050155">
    <property type="entry name" value="HAD-like_hydrolase_sf"/>
</dbReference>
<dbReference type="EMBL" id="CP007806">
    <property type="protein sequence ID" value="AIG25123.1"/>
    <property type="molecule type" value="Genomic_DNA"/>
</dbReference>
<dbReference type="KEGG" id="blr:BRLA_c007800"/>
<dbReference type="SUPFAM" id="SSF56784">
    <property type="entry name" value="HAD-like"/>
    <property type="match status" value="1"/>
</dbReference>
<sequence length="243" mass="28246">MSQATTVFFDLDGTLLEMHTDQFVENYLKELAKFVGDAFESKQLISWLWDSTKAMIINKEADKTNEQIFIENFVKKSGTKKEDVWPIFEKFYVELFPNLSHYTNPSPWGKKLVEAAKEAGYRIAVTTNPVFPKEAIYGRLAWLELTPEDFEWVTVYETSHFTKPNLEYYREVCERLQVAPEECIMVGNHMQEDMVASQLGVKTFLVTNYMEDRGEPTYQVDQRGTIEELYQAIINRQGVFAKA</sequence>
<dbReference type="PRINTS" id="PR00413">
    <property type="entry name" value="HADHALOGNASE"/>
</dbReference>
<evidence type="ECO:0000313" key="1">
    <source>
        <dbReference type="EMBL" id="AIG25123.1"/>
    </source>
</evidence>
<dbReference type="STRING" id="1042163.BRLA_c007800"/>
<dbReference type="SFLD" id="SFLDG01129">
    <property type="entry name" value="C1.5:_HAD__Beta-PGM__Phosphata"/>
    <property type="match status" value="1"/>
</dbReference>
<dbReference type="PANTHER" id="PTHR43434">
    <property type="entry name" value="PHOSPHOGLYCOLATE PHOSPHATASE"/>
    <property type="match status" value="1"/>
</dbReference>
<dbReference type="PANTHER" id="PTHR43434:SF1">
    <property type="entry name" value="PHOSPHOGLYCOLATE PHOSPHATASE"/>
    <property type="match status" value="1"/>
</dbReference>
<dbReference type="AlphaFoldDB" id="A0A075R1L0"/>
<name>A0A075R1L0_BRELA</name>
<accession>A0A075R1L0</accession>
<dbReference type="Gene3D" id="3.40.50.1000">
    <property type="entry name" value="HAD superfamily/HAD-like"/>
    <property type="match status" value="1"/>
</dbReference>
<dbReference type="eggNOG" id="COG0546">
    <property type="taxonomic scope" value="Bacteria"/>
</dbReference>
<dbReference type="Proteomes" id="UP000005850">
    <property type="component" value="Chromosome"/>
</dbReference>
<dbReference type="RefSeq" id="WP_003335380.1">
    <property type="nucleotide sequence ID" value="NZ_CP007806.1"/>
</dbReference>
<dbReference type="InterPro" id="IPR036412">
    <property type="entry name" value="HAD-like_sf"/>
</dbReference>
<proteinExistence type="predicted"/>
<dbReference type="Pfam" id="PF00702">
    <property type="entry name" value="Hydrolase"/>
    <property type="match status" value="1"/>
</dbReference>
<keyword evidence="2" id="KW-1185">Reference proteome</keyword>
<dbReference type="InterPro" id="IPR006439">
    <property type="entry name" value="HAD-SF_hydro_IA"/>
</dbReference>
<evidence type="ECO:0000313" key="2">
    <source>
        <dbReference type="Proteomes" id="UP000005850"/>
    </source>
</evidence>
<dbReference type="GO" id="GO:0008967">
    <property type="term" value="F:phosphoglycolate phosphatase activity"/>
    <property type="evidence" value="ECO:0007669"/>
    <property type="project" value="TreeGrafter"/>
</dbReference>
<gene>
    <name evidence="1" type="ORF">BRLA_c007800</name>
</gene>
<organism evidence="1 2">
    <name type="scientific">Brevibacillus laterosporus LMG 15441</name>
    <dbReference type="NCBI Taxonomy" id="1042163"/>
    <lineage>
        <taxon>Bacteria</taxon>
        <taxon>Bacillati</taxon>
        <taxon>Bacillota</taxon>
        <taxon>Bacilli</taxon>
        <taxon>Bacillales</taxon>
        <taxon>Paenibacillaceae</taxon>
        <taxon>Brevibacillus</taxon>
    </lineage>
</organism>
<reference evidence="1 2" key="1">
    <citation type="journal article" date="2011" name="J. Bacteriol.">
        <title>Genome sequence of Brevibacillus laterosporus LMG 15441, a pathogen of invertebrates.</title>
        <authorList>
            <person name="Djukic M."/>
            <person name="Poehlein A."/>
            <person name="Thurmer A."/>
            <person name="Daniel R."/>
        </authorList>
    </citation>
    <scope>NUCLEOTIDE SEQUENCE [LARGE SCALE GENOMIC DNA]</scope>
    <source>
        <strain evidence="1 2">LMG 15441</strain>
    </source>
</reference>
<dbReference type="SFLD" id="SFLDS00003">
    <property type="entry name" value="Haloacid_Dehalogenase"/>
    <property type="match status" value="1"/>
</dbReference>
<dbReference type="InterPro" id="IPR023214">
    <property type="entry name" value="HAD_sf"/>
</dbReference>
<protein>
    <submittedName>
        <fullName evidence="1">Phosphoglycolate phosphatase</fullName>
    </submittedName>
</protein>